<dbReference type="EMBL" id="JANHOH010000001">
    <property type="protein sequence ID" value="MCQ6957544.1"/>
    <property type="molecule type" value="Genomic_DNA"/>
</dbReference>
<dbReference type="RefSeq" id="WP_256537749.1">
    <property type="nucleotide sequence ID" value="NZ_JANHOH010000001.1"/>
</dbReference>
<keyword evidence="2" id="KW-1185">Reference proteome</keyword>
<evidence type="ECO:0000313" key="1">
    <source>
        <dbReference type="EMBL" id="MCQ6957544.1"/>
    </source>
</evidence>
<sequence length="1040" mass="113310">MGGILRYLTLVLLFACPGVICLAQTIIPQPSDSASLARVLKSKVNGRVDNAAKQLKYLVPKLPQVQVKGGLDSTLLKDSLKVSGLKDTLISAIGINKSIIDLRNKAREQNPVKAANATLDKAGIQLKGAGNQVSGLADSLKKLAPFKNAVKETRTKLAKFSVDDNIKQVKAAAIKSELNEKLKTFRKPDVSLALTLEDAERYQSVPPLGMNTTSKFVNVLSARGTLTAFGLPVNIDFTTDRASGMPPMGNYSNLVKFDLDPARFNSLYKNELLKYTEIRRDLLGGKDLSAYTKSKLTERLKAQRNNAEQALKDQPYAKYLDDPSSIQELLGMDRNAIVAKLKKESIGRAKEYSVKATAGIKKVAALKSTALEQVKAKKNAVNELSSNNGLQQYFGDPANIKEISLMGPGQISQKISAMIPAQGDAVKTVGPDVIFAGVNISALTRNLLAAKVAGREQVIDNIAQHIFLSSHQFSKVNFNAELEVQKRAADRGLDSVITTDTLSGINAGPTDFKASPIAKVLDSVTNDTNIYHIADEIMAVKEKLQDQGLDVNRMIAMQKFLDNRDFRGGVSEFGDGIQKSGPVNRLQAVASKFSALKIGSYSNQIPGGGMNQELFLTGAHVTVKSGFVPLTLGYGSVNDMSAQKDAQYQGSVYNQPRNVTFFGAELKNAVRGNLKISVISSFNREVRNNLYAIPTVSSNTVAFTLSKGVNIGQLGQLGLDVSKSTTLYANKFQPGAEVILDRKGGLNQDLSNDLFQALSFGVSHHLDLNSIGATDNVYFNYSGMGYQNPANNGFGGAKMKFGGNIKKSFYGNRLSLNLRTDMTNMPISYTSNDRWKNYQVSLESRYTVSKGLNAIFKYTNNGTDKRVDGLNTQVYGFEKFQLDGNASYKIGRNFSVSHFGMGTQAISSPVSGGSPEGQSRLLILNYVQSVVLKRNVLSFTMFYNRELTAVKMIGNMLNTDMTYSYTLFRRLSASSGVVYLDNTGIVRQAGIRQSLNLVSGGHFDVGSFVDLRKDMIRPLYSGLYPGCRAELSLKYHLNAF</sequence>
<proteinExistence type="predicted"/>
<organism evidence="1 2">
    <name type="scientific">Mucilaginibacter aquariorum</name>
    <dbReference type="NCBI Taxonomy" id="2967225"/>
    <lineage>
        <taxon>Bacteria</taxon>
        <taxon>Pseudomonadati</taxon>
        <taxon>Bacteroidota</taxon>
        <taxon>Sphingobacteriia</taxon>
        <taxon>Sphingobacteriales</taxon>
        <taxon>Sphingobacteriaceae</taxon>
        <taxon>Mucilaginibacter</taxon>
    </lineage>
</organism>
<protein>
    <submittedName>
        <fullName evidence="1">Uncharacterized protein</fullName>
    </submittedName>
</protein>
<comment type="caution">
    <text evidence="1">The sequence shown here is derived from an EMBL/GenBank/DDBJ whole genome shotgun (WGS) entry which is preliminary data.</text>
</comment>
<name>A0ABT1SYX2_9SPHI</name>
<accession>A0ABT1SYX2</accession>
<reference evidence="1 2" key="1">
    <citation type="submission" date="2022-07" db="EMBL/GenBank/DDBJ databases">
        <title>Mucilaginibacter sp. JC4.</title>
        <authorList>
            <person name="Le V."/>
            <person name="Ko S.-R."/>
            <person name="Ahn C.-Y."/>
            <person name="Oh H.-M."/>
        </authorList>
    </citation>
    <scope>NUCLEOTIDE SEQUENCE [LARGE SCALE GENOMIC DNA]</scope>
    <source>
        <strain evidence="1 2">JC4</strain>
    </source>
</reference>
<dbReference type="Proteomes" id="UP001204376">
    <property type="component" value="Unassembled WGS sequence"/>
</dbReference>
<gene>
    <name evidence="1" type="ORF">NPE20_06235</name>
</gene>
<evidence type="ECO:0000313" key="2">
    <source>
        <dbReference type="Proteomes" id="UP001204376"/>
    </source>
</evidence>